<protein>
    <submittedName>
        <fullName evidence="3">DUF2608 domain-containing protein</fullName>
    </submittedName>
</protein>
<evidence type="ECO:0000256" key="2">
    <source>
        <dbReference type="SAM" id="SignalP"/>
    </source>
</evidence>
<dbReference type="KEGG" id="nneo:PQG83_05095"/>
<evidence type="ECO:0000256" key="1">
    <source>
        <dbReference type="ARBA" id="ARBA00022729"/>
    </source>
</evidence>
<dbReference type="AlphaFoldDB" id="A0AA96JWT3"/>
<dbReference type="InterPro" id="IPR023214">
    <property type="entry name" value="HAD_sf"/>
</dbReference>
<keyword evidence="1 2" id="KW-0732">Signal</keyword>
<proteinExistence type="predicted"/>
<accession>A0AA96JWT3</accession>
<dbReference type="EMBL" id="CP116968">
    <property type="protein sequence ID" value="WNM63132.1"/>
    <property type="molecule type" value="Genomic_DNA"/>
</dbReference>
<dbReference type="Gene3D" id="3.40.50.1000">
    <property type="entry name" value="HAD superfamily/HAD-like"/>
    <property type="match status" value="1"/>
</dbReference>
<organism evidence="3 4">
    <name type="scientific">Candidatus Nitrospira neomarina</name>
    <dbReference type="NCBI Taxonomy" id="3020899"/>
    <lineage>
        <taxon>Bacteria</taxon>
        <taxon>Pseudomonadati</taxon>
        <taxon>Nitrospirota</taxon>
        <taxon>Nitrospiria</taxon>
        <taxon>Nitrospirales</taxon>
        <taxon>Nitrospiraceae</taxon>
        <taxon>Nitrospira</taxon>
    </lineage>
</organism>
<dbReference type="Proteomes" id="UP001302494">
    <property type="component" value="Chromosome"/>
</dbReference>
<feature type="chain" id="PRO_5041669101" evidence="2">
    <location>
        <begin position="22"/>
        <end position="318"/>
    </location>
</feature>
<evidence type="ECO:0000313" key="3">
    <source>
        <dbReference type="EMBL" id="WNM63132.1"/>
    </source>
</evidence>
<evidence type="ECO:0000313" key="4">
    <source>
        <dbReference type="Proteomes" id="UP001302494"/>
    </source>
</evidence>
<dbReference type="RefSeq" id="WP_312747501.1">
    <property type="nucleotide sequence ID" value="NZ_CP116968.1"/>
</dbReference>
<dbReference type="SUPFAM" id="SSF56784">
    <property type="entry name" value="HAD-like"/>
    <property type="match status" value="1"/>
</dbReference>
<sequence length="318" mass="36404">MRITAFLSCLILFLFSTSCTSLGPKEHGSIVNHPYPPIETFEEVEKKTSELIAKYGPTNVLVVCDLDNTLLAMNQDLGSVQWYDWQKTFASDHPDRVMLKDMNLLEIQWLLYSNSGMHPPEQALPEILGKLQNKNVTTLILTSRSPPVRDATRRELVKNGYLLARTALNIPQENKNLESYCPFEPPSEPKEDQPCTFTDHHQGKYQLTPQEINYIQTKGVRPVSYAQGVYMTAGQHKGAMLKTILTKSKKNFKGIIFVDDTNQHVENVYDSFKETDIEIVSYLYTQEAEKVKFFEQGDKHNAKTSWKLFRETSNAIFK</sequence>
<name>A0AA96JWT3_9BACT</name>
<reference evidence="3 4" key="1">
    <citation type="submission" date="2023-01" db="EMBL/GenBank/DDBJ databases">
        <title>Cultivation and genomic characterization of new, ubiquitous marine nitrite-oxidizing bacteria from the Nitrospirales.</title>
        <authorList>
            <person name="Mueller A.J."/>
            <person name="Daebeler A."/>
            <person name="Herbold C.W."/>
            <person name="Kirkegaard R.H."/>
            <person name="Daims H."/>
        </authorList>
    </citation>
    <scope>NUCLEOTIDE SEQUENCE [LARGE SCALE GENOMIC DNA]</scope>
    <source>
        <strain evidence="3 4">DK</strain>
    </source>
</reference>
<dbReference type="Pfam" id="PF11019">
    <property type="entry name" value="DUF2608"/>
    <property type="match status" value="1"/>
</dbReference>
<dbReference type="InterPro" id="IPR036412">
    <property type="entry name" value="HAD-like_sf"/>
</dbReference>
<gene>
    <name evidence="3" type="ORF">PQG83_05095</name>
</gene>
<dbReference type="InterPro" id="IPR022565">
    <property type="entry name" value="DUF2608"/>
</dbReference>
<feature type="signal peptide" evidence="2">
    <location>
        <begin position="1"/>
        <end position="21"/>
    </location>
</feature>
<dbReference type="PROSITE" id="PS51257">
    <property type="entry name" value="PROKAR_LIPOPROTEIN"/>
    <property type="match status" value="1"/>
</dbReference>
<keyword evidence="4" id="KW-1185">Reference proteome</keyword>